<keyword evidence="11" id="KW-1185">Reference proteome</keyword>
<dbReference type="Pfam" id="PF12349">
    <property type="entry name" value="Sterol-sensing"/>
    <property type="match status" value="1"/>
</dbReference>
<dbReference type="Pfam" id="PF03176">
    <property type="entry name" value="MMPL"/>
    <property type="match status" value="1"/>
</dbReference>
<gene>
    <name evidence="10" type="ORF">M0813_23360</name>
</gene>
<dbReference type="InterPro" id="IPR053958">
    <property type="entry name" value="HMGCR/SNAP/NPC1-like_SSD"/>
</dbReference>
<sequence>MTNKKKKEEIPSDVNSFIIFIVNHPYWLITLSMGLVIICTIVSFTYEFKYDGTNASFYVRSGKTANLFDGFGMSIKDETFYSKENYEMRNSQQLENTQPTWAIIVYYTCEECDNLLEWERLDQIYNFENKIVKDSQYQKFCLKTDDGECDTENSPITPTSFFYDSNGNKVNSLQIGLEDLYNDNDGLTRMGICDLNFDNITYQSKYLRATFRFGSPLENYKNQEDQETEQNDQFNDWIKDLIPDSVDDSNSKDLTIYYLGSGVTEIAVNDLIIHDSLLIIVSIFLVFVYTLFHTKTLTLTILGLFHTIMALPMSYFFYRVLLGIEYFSMLNFLSLFIVLGIGCDDIFIMLDSFRQSKHQKEEISKNIYTRMNWAYKRAATTMLITTLTSAGAFFGNTASTIPPIRYFGVFTGMAIVFNYLLVITYFPAVIVIWNNYGEGVCCCFGLFQKKKKKEQFEEDQKDESGGELEDMESSKDSFDSSTTELSSNSMEETKNGKKEKESENQKMGKNKEKKAKKRSKEKETADITQFRRLERYFYCYHSEFILKYRYILLIVFIGIFVGMIIQATKLKPAEDPAEFLPEDHFLSIAISMETDHFYSNDITATIYLVWGVESIDREGVDPLAIDNLGDVIYDKDWNPKLKSSQEYVIQVCDQIQKKWEGEIYRTSQMNCFMKNFRDWVTNETLAGGSYSFPVEEDQFEELLLSYTDWQFEQFRNVLVIQDVFYLPFGIPYTVGFDKKTSELRWFALQFNLILNPISPASKIRPDYEEVEDYIKELNADAPEGIKNLGSVSGTWISMLTEEVLIRVALTSVGVSLAISFLIILIATNNLIISFYALLSISGVVVTIVGMMVSLGWQLGIVESISLTIIVGISVDYIVHFCHAYNVSKKEKRFEKLRESMTSLGISVVSAAVTTLFASFIMFFTYIIFFQRFGIFIWMTILSSVLWSFVFFFVLLAIKGHVNDQGNVKIFFNKIFCKKKYKARLEERKMKKNLQKHAESEDSLSTDYCKDENFIEMNDQNSLVIMGTH</sequence>
<feature type="transmembrane region" description="Helical" evidence="8">
    <location>
        <begin position="834"/>
        <end position="858"/>
    </location>
</feature>
<evidence type="ECO:0000256" key="7">
    <source>
        <dbReference type="SAM" id="MobiDB-lite"/>
    </source>
</evidence>
<feature type="transmembrane region" description="Helical" evidence="8">
    <location>
        <begin position="406"/>
        <end position="426"/>
    </location>
</feature>
<feature type="transmembrane region" description="Helical" evidence="8">
    <location>
        <begin position="803"/>
        <end position="827"/>
    </location>
</feature>
<evidence type="ECO:0000256" key="2">
    <source>
        <dbReference type="ARBA" id="ARBA00022692"/>
    </source>
</evidence>
<feature type="region of interest" description="Disordered" evidence="7">
    <location>
        <begin position="457"/>
        <end position="521"/>
    </location>
</feature>
<dbReference type="Proteomes" id="UP001150062">
    <property type="component" value="Unassembled WGS sequence"/>
</dbReference>
<dbReference type="InterPro" id="IPR052081">
    <property type="entry name" value="Dispatched_Hh_regulator"/>
</dbReference>
<keyword evidence="4 8" id="KW-0472">Membrane</keyword>
<organism evidence="10 11">
    <name type="scientific">Anaeramoeba flamelloides</name>
    <dbReference type="NCBI Taxonomy" id="1746091"/>
    <lineage>
        <taxon>Eukaryota</taxon>
        <taxon>Metamonada</taxon>
        <taxon>Anaeramoebidae</taxon>
        <taxon>Anaeramoeba</taxon>
    </lineage>
</organism>
<dbReference type="SUPFAM" id="SSF82866">
    <property type="entry name" value="Multidrug efflux transporter AcrB transmembrane domain"/>
    <property type="match status" value="2"/>
</dbReference>
<feature type="transmembrane region" description="Helical" evidence="8">
    <location>
        <begin position="550"/>
        <end position="568"/>
    </location>
</feature>
<reference evidence="10" key="1">
    <citation type="submission" date="2022-08" db="EMBL/GenBank/DDBJ databases">
        <title>Novel sulfate-reducing endosymbionts in the free-living metamonad Anaeramoeba.</title>
        <authorList>
            <person name="Jerlstrom-Hultqvist J."/>
            <person name="Cepicka I."/>
            <person name="Gallot-Lavallee L."/>
            <person name="Salas-Leiva D."/>
            <person name="Curtis B.A."/>
            <person name="Zahonova K."/>
            <person name="Pipaliya S."/>
            <person name="Dacks J."/>
            <person name="Roger A.J."/>
        </authorList>
    </citation>
    <scope>NUCLEOTIDE SEQUENCE</scope>
    <source>
        <strain evidence="10">Schooner1</strain>
    </source>
</reference>
<name>A0ABQ8YAT5_9EUKA</name>
<dbReference type="EMBL" id="JAOAOG010000195">
    <property type="protein sequence ID" value="KAJ6241169.1"/>
    <property type="molecule type" value="Genomic_DNA"/>
</dbReference>
<keyword evidence="5" id="KW-0325">Glycoprotein</keyword>
<feature type="transmembrane region" description="Helical" evidence="8">
    <location>
        <begin position="271"/>
        <end position="292"/>
    </location>
</feature>
<dbReference type="PROSITE" id="PS50156">
    <property type="entry name" value="SSD"/>
    <property type="match status" value="2"/>
</dbReference>
<feature type="compositionally biased region" description="Basic and acidic residues" evidence="7">
    <location>
        <begin position="491"/>
        <end position="510"/>
    </location>
</feature>
<feature type="transmembrane region" description="Helical" evidence="8">
    <location>
        <begin position="26"/>
        <end position="46"/>
    </location>
</feature>
<feature type="transmembrane region" description="Helical" evidence="8">
    <location>
        <begin position="299"/>
        <end position="318"/>
    </location>
</feature>
<comment type="subcellular location">
    <subcellularLocation>
        <location evidence="1">Membrane</location>
        <topology evidence="1">Multi-pass membrane protein</topology>
    </subcellularLocation>
</comment>
<evidence type="ECO:0000256" key="8">
    <source>
        <dbReference type="SAM" id="Phobius"/>
    </source>
</evidence>
<evidence type="ECO:0000313" key="10">
    <source>
        <dbReference type="EMBL" id="KAJ6241169.1"/>
    </source>
</evidence>
<feature type="compositionally biased region" description="Acidic residues" evidence="7">
    <location>
        <begin position="457"/>
        <end position="471"/>
    </location>
</feature>
<dbReference type="PANTHER" id="PTHR45951:SF7">
    <property type="entry name" value="SSD DOMAIN-CONTAINING PROTEIN"/>
    <property type="match status" value="1"/>
</dbReference>
<feature type="domain" description="SSD" evidence="9">
    <location>
        <begin position="828"/>
        <end position="957"/>
    </location>
</feature>
<evidence type="ECO:0000256" key="6">
    <source>
        <dbReference type="ARBA" id="ARBA00038046"/>
    </source>
</evidence>
<evidence type="ECO:0000256" key="1">
    <source>
        <dbReference type="ARBA" id="ARBA00004141"/>
    </source>
</evidence>
<dbReference type="PANTHER" id="PTHR45951">
    <property type="entry name" value="PROTEIN DISPATCHED-RELATED"/>
    <property type="match status" value="1"/>
</dbReference>
<feature type="domain" description="SSD" evidence="9">
    <location>
        <begin position="321"/>
        <end position="432"/>
    </location>
</feature>
<dbReference type="Gene3D" id="1.20.1640.10">
    <property type="entry name" value="Multidrug efflux transporter AcrB transmembrane domain"/>
    <property type="match status" value="2"/>
</dbReference>
<evidence type="ECO:0000256" key="4">
    <source>
        <dbReference type="ARBA" id="ARBA00023136"/>
    </source>
</evidence>
<feature type="transmembrane region" description="Helical" evidence="8">
    <location>
        <begin position="374"/>
        <end position="394"/>
    </location>
</feature>
<feature type="compositionally biased region" description="Polar residues" evidence="7">
    <location>
        <begin position="479"/>
        <end position="490"/>
    </location>
</feature>
<evidence type="ECO:0000256" key="5">
    <source>
        <dbReference type="ARBA" id="ARBA00023180"/>
    </source>
</evidence>
<evidence type="ECO:0000259" key="9">
    <source>
        <dbReference type="PROSITE" id="PS50156"/>
    </source>
</evidence>
<feature type="transmembrane region" description="Helical" evidence="8">
    <location>
        <begin position="330"/>
        <end position="353"/>
    </location>
</feature>
<feature type="transmembrane region" description="Helical" evidence="8">
    <location>
        <begin position="905"/>
        <end position="928"/>
    </location>
</feature>
<feature type="transmembrane region" description="Helical" evidence="8">
    <location>
        <begin position="934"/>
        <end position="957"/>
    </location>
</feature>
<keyword evidence="3 8" id="KW-1133">Transmembrane helix</keyword>
<dbReference type="InterPro" id="IPR000731">
    <property type="entry name" value="SSD"/>
</dbReference>
<evidence type="ECO:0000313" key="11">
    <source>
        <dbReference type="Proteomes" id="UP001150062"/>
    </source>
</evidence>
<comment type="similarity">
    <text evidence="6">Belongs to the dispatched family.</text>
</comment>
<proteinExistence type="inferred from homology"/>
<evidence type="ECO:0000256" key="3">
    <source>
        <dbReference type="ARBA" id="ARBA00022989"/>
    </source>
</evidence>
<keyword evidence="2 8" id="KW-0812">Transmembrane</keyword>
<feature type="transmembrane region" description="Helical" evidence="8">
    <location>
        <begin position="864"/>
        <end position="884"/>
    </location>
</feature>
<dbReference type="InterPro" id="IPR004869">
    <property type="entry name" value="MMPL_dom"/>
</dbReference>
<protein>
    <submittedName>
        <fullName evidence="10">Sterol-sensing domain</fullName>
    </submittedName>
</protein>
<accession>A0ABQ8YAT5</accession>
<comment type="caution">
    <text evidence="10">The sequence shown here is derived from an EMBL/GenBank/DDBJ whole genome shotgun (WGS) entry which is preliminary data.</text>
</comment>